<accession>A0ABS2CPJ3</accession>
<sequence length="366" mass="37497">MSTAFEDTLRAELHAAVAGETGDWFDTAAAIGAAERAARRRRRRRATTLAGLCTVALAVGVGVGLRDDAGPTSLPAGPLRTNASSAPSATPTDDPGTFGSAATVRPTGGDVAYTVRGRDISGRSFAVLFSSDGLVVSGLPVDGAGPVVDVVDTGGPLAVLLTTAPAYDLRLGEGGPLLADSASARVPGTDRWMTLALLSPDWLDPWPDLYWTGPQGTPGHAPAPVSVTTDVPAKDGDQGWAPIHVRFTSRPSAGGSVVTVEHAEGGMRPSATLTLGRGATQAFVQGDGGNYAAVYGLTTSEPVSVTPHGDTASRFAGGWEFATVRLDEGLWATAVQLTGMDDSSVRPLTGLTWTDRSGTSHDVDVP</sequence>
<feature type="transmembrane region" description="Helical" evidence="2">
    <location>
        <begin position="46"/>
        <end position="65"/>
    </location>
</feature>
<evidence type="ECO:0008006" key="5">
    <source>
        <dbReference type="Google" id="ProtNLM"/>
    </source>
</evidence>
<dbReference type="Proteomes" id="UP001430172">
    <property type="component" value="Unassembled WGS sequence"/>
</dbReference>
<reference evidence="3" key="1">
    <citation type="submission" date="2021-02" db="EMBL/GenBank/DDBJ databases">
        <title>Phycicoccus sp. MQZ13P-5T, whole genome shotgun sequence.</title>
        <authorList>
            <person name="Tuo L."/>
        </authorList>
    </citation>
    <scope>NUCLEOTIDE SEQUENCE</scope>
    <source>
        <strain evidence="3">MQZ13P-5</strain>
    </source>
</reference>
<evidence type="ECO:0000256" key="2">
    <source>
        <dbReference type="SAM" id="Phobius"/>
    </source>
</evidence>
<keyword evidence="4" id="KW-1185">Reference proteome</keyword>
<keyword evidence="2" id="KW-0472">Membrane</keyword>
<dbReference type="RefSeq" id="WP_204131513.1">
    <property type="nucleotide sequence ID" value="NZ_JAFDVD010000012.1"/>
</dbReference>
<protein>
    <recommendedName>
        <fullName evidence="5">DUF4179 domain-containing protein</fullName>
    </recommendedName>
</protein>
<evidence type="ECO:0000256" key="1">
    <source>
        <dbReference type="SAM" id="MobiDB-lite"/>
    </source>
</evidence>
<keyword evidence="2" id="KW-1133">Transmembrane helix</keyword>
<dbReference type="EMBL" id="JAFDVD010000012">
    <property type="protein sequence ID" value="MBM6401051.1"/>
    <property type="molecule type" value="Genomic_DNA"/>
</dbReference>
<feature type="compositionally biased region" description="Polar residues" evidence="1">
    <location>
        <begin position="81"/>
        <end position="91"/>
    </location>
</feature>
<keyword evidence="2" id="KW-0812">Transmembrane</keyword>
<evidence type="ECO:0000313" key="3">
    <source>
        <dbReference type="EMBL" id="MBM6401051.1"/>
    </source>
</evidence>
<name>A0ABS2CPJ3_9MICO</name>
<feature type="region of interest" description="Disordered" evidence="1">
    <location>
        <begin position="72"/>
        <end position="103"/>
    </location>
</feature>
<proteinExistence type="predicted"/>
<gene>
    <name evidence="3" type="ORF">JQN70_11680</name>
</gene>
<comment type="caution">
    <text evidence="3">The sequence shown here is derived from an EMBL/GenBank/DDBJ whole genome shotgun (WGS) entry which is preliminary data.</text>
</comment>
<evidence type="ECO:0000313" key="4">
    <source>
        <dbReference type="Proteomes" id="UP001430172"/>
    </source>
</evidence>
<organism evidence="3 4">
    <name type="scientific">Phycicoccus sonneratiae</name>
    <dbReference type="NCBI Taxonomy" id="2807628"/>
    <lineage>
        <taxon>Bacteria</taxon>
        <taxon>Bacillati</taxon>
        <taxon>Actinomycetota</taxon>
        <taxon>Actinomycetes</taxon>
        <taxon>Micrococcales</taxon>
        <taxon>Intrasporangiaceae</taxon>
        <taxon>Phycicoccus</taxon>
    </lineage>
</organism>